<dbReference type="KEGG" id="tmo:TMO_b0384"/>
<dbReference type="PANTHER" id="PTHR43199:SF1">
    <property type="entry name" value="GLUTATHIONE HYDROLASE PROENZYME"/>
    <property type="match status" value="1"/>
</dbReference>
<dbReference type="Gene3D" id="3.60.20.40">
    <property type="match status" value="1"/>
</dbReference>
<evidence type="ECO:0000256" key="9">
    <source>
        <dbReference type="PIRSR" id="PIRSR600101-1"/>
    </source>
</evidence>
<comment type="catalytic activity">
    <reaction evidence="1 11">
        <text>an S-substituted glutathione + H2O = an S-substituted L-cysteinylglycine + L-glutamate</text>
        <dbReference type="Rhea" id="RHEA:59468"/>
        <dbReference type="ChEBI" id="CHEBI:15377"/>
        <dbReference type="ChEBI" id="CHEBI:29985"/>
        <dbReference type="ChEBI" id="CHEBI:90779"/>
        <dbReference type="ChEBI" id="CHEBI:143103"/>
        <dbReference type="EC" id="3.4.19.13"/>
    </reaction>
</comment>
<keyword evidence="6 11" id="KW-0865">Zymogen</keyword>
<evidence type="ECO:0000256" key="3">
    <source>
        <dbReference type="ARBA" id="ARBA00009381"/>
    </source>
</evidence>
<dbReference type="EC" id="2.3.2.2" evidence="11"/>
<dbReference type="PRINTS" id="PR01210">
    <property type="entry name" value="GGTRANSPTASE"/>
</dbReference>
<dbReference type="InterPro" id="IPR000101">
    <property type="entry name" value="GGT_peptidase"/>
</dbReference>
<evidence type="ECO:0000256" key="1">
    <source>
        <dbReference type="ARBA" id="ARBA00001049"/>
    </source>
</evidence>
<evidence type="ECO:0000313" key="12">
    <source>
        <dbReference type="EMBL" id="AFK56392.1"/>
    </source>
</evidence>
<evidence type="ECO:0000256" key="5">
    <source>
        <dbReference type="ARBA" id="ARBA00022801"/>
    </source>
</evidence>
<keyword evidence="4 11" id="KW-0808">Transferase</keyword>
<proteinExistence type="inferred from homology"/>
<dbReference type="AlphaFoldDB" id="I3TUF4"/>
<sequence length="572" mass="60137">MDRTSQGARSWKQAAGTQFSCEKAPALGYRGMVVTNHPLASAAAVEILAGGGNAVDATIAALFTLSVVEPMMVGIFGGGTALIRLADGREAVIDGLATAPAGAAPDSYKAVSDSWPDYMETEDRANAVGASAVAVPGNLKAWCETLERFGTLDLATVTEAAIRHADRGYRATPYLCNCIDGTAADLIRDPEISAIFTPGGTPLKPGDLVRQGAYADTLRLIAREGAVALHGGGLGAHVGEELTRAGSFLRTRDLIDYRTVDRVPVRGDYRGWEIVGTPPPCSGGVHIVQMLNLLEGFDIAGTGFGTAEGVHLLLEVLKIAASDRRASTADPAYVDVPVDRLISKAYADLRRPEILPDRANVFPPRVISTESANTTHVTIADGDGNIVTSTQTINSLFGARLIIPGTGIIPNNYMYLFDPHPGHALSLEPGKRITSTQAPLILCRDGRPVHALGLPGGPRLYGSAMQAVVNLIDHGMTLQEAVEAPRVWTQGQDAEIETAVPEAVRDRLAAMGHDVRPVGHVAGGMCAISFEADGAMTGAACWRADGTPIGIGGGLAREGTQFWPDYRRTAGI</sequence>
<evidence type="ECO:0000313" key="13">
    <source>
        <dbReference type="Proteomes" id="UP000005258"/>
    </source>
</evidence>
<dbReference type="InterPro" id="IPR029055">
    <property type="entry name" value="Ntn_hydrolases_N"/>
</dbReference>
<dbReference type="RefSeq" id="WP_014753144.1">
    <property type="nucleotide sequence ID" value="NC_017966.1"/>
</dbReference>
<dbReference type="InterPro" id="IPR043138">
    <property type="entry name" value="GGT_lsub"/>
</dbReference>
<dbReference type="InterPro" id="IPR051792">
    <property type="entry name" value="GGT_bact"/>
</dbReference>
<evidence type="ECO:0000256" key="8">
    <source>
        <dbReference type="ARBA" id="ARBA00047417"/>
    </source>
</evidence>
<keyword evidence="7 11" id="KW-0012">Acyltransferase</keyword>
<comment type="catalytic activity">
    <reaction evidence="8 11">
        <text>an N-terminal (5-L-glutamyl)-[peptide] + an alpha-amino acid = 5-L-glutamyl amino acid + an N-terminal L-alpha-aminoacyl-[peptide]</text>
        <dbReference type="Rhea" id="RHEA:23904"/>
        <dbReference type="Rhea" id="RHEA-COMP:9780"/>
        <dbReference type="Rhea" id="RHEA-COMP:9795"/>
        <dbReference type="ChEBI" id="CHEBI:77644"/>
        <dbReference type="ChEBI" id="CHEBI:78597"/>
        <dbReference type="ChEBI" id="CHEBI:78599"/>
        <dbReference type="ChEBI" id="CHEBI:78608"/>
        <dbReference type="EC" id="2.3.2.2"/>
    </reaction>
</comment>
<dbReference type="SUPFAM" id="SSF56235">
    <property type="entry name" value="N-terminal nucleophile aminohydrolases (Ntn hydrolases)"/>
    <property type="match status" value="1"/>
</dbReference>
<dbReference type="MEROPS" id="T03.001"/>
<evidence type="ECO:0000256" key="7">
    <source>
        <dbReference type="ARBA" id="ARBA00023315"/>
    </source>
</evidence>
<dbReference type="PROSITE" id="PS00462">
    <property type="entry name" value="G_GLU_TRANSPEPTIDASE"/>
    <property type="match status" value="1"/>
</dbReference>
<name>I3TUF4_TISMK</name>
<dbReference type="PATRIC" id="fig|1110502.3.peg.4643"/>
<evidence type="ECO:0000256" key="4">
    <source>
        <dbReference type="ARBA" id="ARBA00022679"/>
    </source>
</evidence>
<accession>I3TUF4</accession>
<dbReference type="GO" id="GO:0006751">
    <property type="term" value="P:glutathione catabolic process"/>
    <property type="evidence" value="ECO:0007669"/>
    <property type="project" value="UniProtKB-UniRule"/>
</dbReference>
<keyword evidence="11" id="KW-0317">Glutathione biosynthesis</keyword>
<dbReference type="GO" id="GO:0103068">
    <property type="term" value="F:leukotriene C4 gamma-glutamyl transferase activity"/>
    <property type="evidence" value="ECO:0007669"/>
    <property type="project" value="UniProtKB-EC"/>
</dbReference>
<dbReference type="Pfam" id="PF01019">
    <property type="entry name" value="G_glu_transpept"/>
    <property type="match status" value="1"/>
</dbReference>
<gene>
    <name evidence="12" type="primary">acyI</name>
    <name evidence="12" type="ordered locus">TMO_b0384</name>
</gene>
<keyword evidence="13" id="KW-1185">Reference proteome</keyword>
<evidence type="ECO:0000256" key="11">
    <source>
        <dbReference type="RuleBase" id="RU368036"/>
    </source>
</evidence>
<dbReference type="HOGENOM" id="CLU_014813_0_3_5"/>
<dbReference type="NCBIfam" id="TIGR00066">
    <property type="entry name" value="g_glut_trans"/>
    <property type="match status" value="1"/>
</dbReference>
<feature type="binding site" evidence="10">
    <location>
        <begin position="392"/>
        <end position="394"/>
    </location>
    <ligand>
        <name>L-glutamate</name>
        <dbReference type="ChEBI" id="CHEBI:29985"/>
    </ligand>
</feature>
<evidence type="ECO:0000256" key="6">
    <source>
        <dbReference type="ARBA" id="ARBA00023145"/>
    </source>
</evidence>
<evidence type="ECO:0000256" key="2">
    <source>
        <dbReference type="ARBA" id="ARBA00001089"/>
    </source>
</evidence>
<feature type="binding site" evidence="10">
    <location>
        <begin position="435"/>
        <end position="436"/>
    </location>
    <ligand>
        <name>L-glutamate</name>
        <dbReference type="ChEBI" id="CHEBI:29985"/>
    </ligand>
</feature>
<comment type="catalytic activity">
    <reaction evidence="2 11">
        <text>glutathione + H2O = L-cysteinylglycine + L-glutamate</text>
        <dbReference type="Rhea" id="RHEA:28807"/>
        <dbReference type="ChEBI" id="CHEBI:15377"/>
        <dbReference type="ChEBI" id="CHEBI:29985"/>
        <dbReference type="ChEBI" id="CHEBI:57925"/>
        <dbReference type="ChEBI" id="CHEBI:61694"/>
        <dbReference type="EC" id="3.4.19.13"/>
    </reaction>
</comment>
<dbReference type="GO" id="GO:0006750">
    <property type="term" value="P:glutathione biosynthetic process"/>
    <property type="evidence" value="ECO:0007669"/>
    <property type="project" value="UniProtKB-KW"/>
</dbReference>
<dbReference type="GO" id="GO:0036374">
    <property type="term" value="F:glutathione hydrolase activity"/>
    <property type="evidence" value="ECO:0007669"/>
    <property type="project" value="UniProtKB-UniRule"/>
</dbReference>
<evidence type="ECO:0000256" key="10">
    <source>
        <dbReference type="PIRSR" id="PIRSR600101-2"/>
    </source>
</evidence>
<feature type="active site" description="Nucleophile" evidence="9">
    <location>
        <position position="374"/>
    </location>
</feature>
<comment type="PTM">
    <text evidence="11">Cleaved by autocatalysis into a large and a small subunit.</text>
</comment>
<geneLocation type="plasmid" evidence="12 13">
    <name>pTM2</name>
</geneLocation>
<protein>
    <recommendedName>
        <fullName evidence="11">Glutathione hydrolase proenzyme</fullName>
        <ecNumber evidence="11">2.3.2.2</ecNumber>
        <ecNumber evidence="11">3.4.19.13</ecNumber>
    </recommendedName>
    <component>
        <recommendedName>
            <fullName evidence="11">Glutathione hydrolase large chain</fullName>
        </recommendedName>
    </component>
    <component>
        <recommendedName>
            <fullName evidence="11">Glutathione hydrolase small chain</fullName>
        </recommendedName>
    </component>
</protein>
<dbReference type="EMBL" id="CP003238">
    <property type="protein sequence ID" value="AFK56392.1"/>
    <property type="molecule type" value="Genomic_DNA"/>
</dbReference>
<dbReference type="InterPro" id="IPR043137">
    <property type="entry name" value="GGT_ssub_C"/>
</dbReference>
<dbReference type="EC" id="3.4.19.13" evidence="11"/>
<comment type="subunit">
    <text evidence="11">This enzyme consists of two polypeptide chains, which are synthesized in precursor form from a single polypeptide.</text>
</comment>
<keyword evidence="5 11" id="KW-0378">Hydrolase</keyword>
<reference evidence="12 13" key="1">
    <citation type="journal article" date="2012" name="J. Am. Chem. Soc.">
        <title>Bacterial biosynthesis and maturation of the didemnin anti-cancer agents.</title>
        <authorList>
            <person name="Xu Y."/>
            <person name="Kersten R.D."/>
            <person name="Nam S.J."/>
            <person name="Lu L."/>
            <person name="Al-Suwailem A.M."/>
            <person name="Zheng H."/>
            <person name="Fenical W."/>
            <person name="Dorrestein P.C."/>
            <person name="Moore B.S."/>
            <person name="Qian P.Y."/>
        </authorList>
    </citation>
    <scope>NUCLEOTIDE SEQUENCE [LARGE SCALE GENOMIC DNA]</scope>
    <source>
        <strain evidence="12 13">KA081020-065</strain>
    </source>
</reference>
<dbReference type="Proteomes" id="UP000005258">
    <property type="component" value="Plasmid pTM2"/>
</dbReference>
<dbReference type="PANTHER" id="PTHR43199">
    <property type="entry name" value="GLUTATHIONE HYDROLASE"/>
    <property type="match status" value="1"/>
</dbReference>
<dbReference type="UniPathway" id="UPA00204"/>
<dbReference type="InterPro" id="IPR055262">
    <property type="entry name" value="GGT_CS"/>
</dbReference>
<comment type="pathway">
    <text evidence="11">Sulfur metabolism; glutathione metabolism.</text>
</comment>
<comment type="similarity">
    <text evidence="3 11">Belongs to the gamma-glutamyltransferase family.</text>
</comment>
<keyword evidence="12" id="KW-0614">Plasmid</keyword>
<organism evidence="12 13">
    <name type="scientific">Tistrella mobilis (strain KA081020-065)</name>
    <dbReference type="NCBI Taxonomy" id="1110502"/>
    <lineage>
        <taxon>Bacteria</taxon>
        <taxon>Pseudomonadati</taxon>
        <taxon>Pseudomonadota</taxon>
        <taxon>Alphaproteobacteria</taxon>
        <taxon>Geminicoccales</taxon>
        <taxon>Geminicoccaceae</taxon>
        <taxon>Tistrella</taxon>
    </lineage>
</organism>
<dbReference type="Gene3D" id="1.10.246.130">
    <property type="match status" value="1"/>
</dbReference>
<feature type="binding site" evidence="10">
    <location>
        <position position="457"/>
    </location>
    <ligand>
        <name>L-glutamate</name>
        <dbReference type="ChEBI" id="CHEBI:29985"/>
    </ligand>
</feature>